<keyword evidence="3 4" id="KW-0067">ATP-binding</keyword>
<gene>
    <name evidence="6" type="ORF">ACIBG2_41795</name>
</gene>
<evidence type="ECO:0000256" key="1">
    <source>
        <dbReference type="ARBA" id="ARBA00022598"/>
    </source>
</evidence>
<dbReference type="PANTHER" id="PTHR43585">
    <property type="entry name" value="FUMIPYRROLE BIOSYNTHESIS PROTEIN C"/>
    <property type="match status" value="1"/>
</dbReference>
<dbReference type="InterPro" id="IPR040570">
    <property type="entry name" value="LAL_C2"/>
</dbReference>
<dbReference type="Gene3D" id="3.40.50.20">
    <property type="match status" value="1"/>
</dbReference>
<dbReference type="SMART" id="SM01209">
    <property type="entry name" value="GARS_A"/>
    <property type="match status" value="1"/>
</dbReference>
<name>A0ABW7Z715_9ACTN</name>
<protein>
    <submittedName>
        <fullName evidence="6">ATP-grasp domain-containing protein</fullName>
    </submittedName>
</protein>
<dbReference type="SUPFAM" id="SSF56059">
    <property type="entry name" value="Glutathione synthetase ATP-binding domain-like"/>
    <property type="match status" value="1"/>
</dbReference>
<dbReference type="PANTHER" id="PTHR43585:SF2">
    <property type="entry name" value="ATP-GRASP ENZYME FSQD"/>
    <property type="match status" value="1"/>
</dbReference>
<dbReference type="InterPro" id="IPR041472">
    <property type="entry name" value="BL00235/CARNS1_N"/>
</dbReference>
<accession>A0ABW7Z715</accession>
<keyword evidence="1" id="KW-0436">Ligase</keyword>
<feature type="domain" description="ATP-grasp" evidence="5">
    <location>
        <begin position="115"/>
        <end position="318"/>
    </location>
</feature>
<keyword evidence="7" id="KW-1185">Reference proteome</keyword>
<dbReference type="Gene3D" id="3.30.470.20">
    <property type="entry name" value="ATP-grasp fold, B domain"/>
    <property type="match status" value="1"/>
</dbReference>
<evidence type="ECO:0000256" key="4">
    <source>
        <dbReference type="PROSITE-ProRule" id="PRU00409"/>
    </source>
</evidence>
<dbReference type="Pfam" id="PF18130">
    <property type="entry name" value="ATPgrasp_N"/>
    <property type="match status" value="1"/>
</dbReference>
<proteinExistence type="predicted"/>
<evidence type="ECO:0000259" key="5">
    <source>
        <dbReference type="PROSITE" id="PS50975"/>
    </source>
</evidence>
<keyword evidence="2 4" id="KW-0547">Nucleotide-binding</keyword>
<reference evidence="6 7" key="1">
    <citation type="submission" date="2024-10" db="EMBL/GenBank/DDBJ databases">
        <title>The Natural Products Discovery Center: Release of the First 8490 Sequenced Strains for Exploring Actinobacteria Biosynthetic Diversity.</title>
        <authorList>
            <person name="Kalkreuter E."/>
            <person name="Kautsar S.A."/>
            <person name="Yang D."/>
            <person name="Bader C.D."/>
            <person name="Teijaro C.N."/>
            <person name="Fluegel L."/>
            <person name="Davis C.M."/>
            <person name="Simpson J.R."/>
            <person name="Lauterbach L."/>
            <person name="Steele A.D."/>
            <person name="Gui C."/>
            <person name="Meng S."/>
            <person name="Li G."/>
            <person name="Viehrig K."/>
            <person name="Ye F."/>
            <person name="Su P."/>
            <person name="Kiefer A.F."/>
            <person name="Nichols A."/>
            <person name="Cepeda A.J."/>
            <person name="Yan W."/>
            <person name="Fan B."/>
            <person name="Jiang Y."/>
            <person name="Adhikari A."/>
            <person name="Zheng C.-J."/>
            <person name="Schuster L."/>
            <person name="Cowan T.M."/>
            <person name="Smanski M.J."/>
            <person name="Chevrette M.G."/>
            <person name="De Carvalho L.P.S."/>
            <person name="Shen B."/>
        </authorList>
    </citation>
    <scope>NUCLEOTIDE SEQUENCE [LARGE SCALE GENOMIC DNA]</scope>
    <source>
        <strain evidence="6 7">NPDC050545</strain>
    </source>
</reference>
<dbReference type="Proteomes" id="UP001612741">
    <property type="component" value="Unassembled WGS sequence"/>
</dbReference>
<evidence type="ECO:0000313" key="7">
    <source>
        <dbReference type="Proteomes" id="UP001612741"/>
    </source>
</evidence>
<organism evidence="6 7">
    <name type="scientific">Nonomuraea typhae</name>
    <dbReference type="NCBI Taxonomy" id="2603600"/>
    <lineage>
        <taxon>Bacteria</taxon>
        <taxon>Bacillati</taxon>
        <taxon>Actinomycetota</taxon>
        <taxon>Actinomycetes</taxon>
        <taxon>Streptosporangiales</taxon>
        <taxon>Streptosporangiaceae</taxon>
        <taxon>Nonomuraea</taxon>
    </lineage>
</organism>
<sequence length="595" mass="62500">MDDQILFALGSRTCVPEDPLIAARAMGLRSVVFTPRPPGCGAAAGLMDHVDYVDLQQPEQAVELARRIHDRAPIRGVLGYEEDATLMAAHIAAALGLPAHPVAAAEAAMDKPAMKRLFQRAGVPCADFTVARDEDDAVAWARAGGYPVVVKPCRGGASQGVIRADDDTSLRLAYRRLRRIIRDHDLDNGDRPPSAQLVERYLPGAEVSVELLLQYGEAAVVTEFGKPLPLTGPFFEETVYITPPALEAGLRKELHELAVAAAAALGFHHGPAHCEIRLTPDGPRVLEIAGRLLGGACARSFRDRLGGDVHTYLLRAAMGERVTIPPPAADAPVVGALMMPVPAEGRVVAVGGVERARRVPGVWDVSMMAEPGEVIVPFPEQACYAVGFVSASGRDEADVVDSLSWAGASISLELAPVRPDRWTSPIAAEPGPEPAGLPEPAGQLAGILFDELPAAEALCEARQVLSAQLRQPGEHCRIGVDGVGLLTGWVLDGIGHIGAGGPYPRARRSGGYRRAMSELIAALAAEFARRGATQCVIDVDPRSPALAGTVAALGFARRPRPAPEPGGTRTFSCALTPASCADGEVSGDAGSCCTC</sequence>
<dbReference type="EMBL" id="JBITGY010000013">
    <property type="protein sequence ID" value="MFI6503978.1"/>
    <property type="molecule type" value="Genomic_DNA"/>
</dbReference>
<dbReference type="PROSITE" id="PS50975">
    <property type="entry name" value="ATP_GRASP"/>
    <property type="match status" value="1"/>
</dbReference>
<dbReference type="Pfam" id="PF18603">
    <property type="entry name" value="LAL_C2"/>
    <property type="match status" value="1"/>
</dbReference>
<dbReference type="InterPro" id="IPR011761">
    <property type="entry name" value="ATP-grasp"/>
</dbReference>
<dbReference type="Pfam" id="PF13535">
    <property type="entry name" value="ATP-grasp_4"/>
    <property type="match status" value="1"/>
</dbReference>
<dbReference type="InterPro" id="IPR052032">
    <property type="entry name" value="ATP-dep_AA_Ligase"/>
</dbReference>
<comment type="caution">
    <text evidence="6">The sequence shown here is derived from an EMBL/GenBank/DDBJ whole genome shotgun (WGS) entry which is preliminary data.</text>
</comment>
<evidence type="ECO:0000313" key="6">
    <source>
        <dbReference type="EMBL" id="MFI6503978.1"/>
    </source>
</evidence>
<dbReference type="RefSeq" id="WP_397089738.1">
    <property type="nucleotide sequence ID" value="NZ_JBITGY010000013.1"/>
</dbReference>
<evidence type="ECO:0000256" key="2">
    <source>
        <dbReference type="ARBA" id="ARBA00022741"/>
    </source>
</evidence>
<evidence type="ECO:0000256" key="3">
    <source>
        <dbReference type="ARBA" id="ARBA00022840"/>
    </source>
</evidence>